<feature type="compositionally biased region" description="Acidic residues" evidence="1">
    <location>
        <begin position="222"/>
        <end position="245"/>
    </location>
</feature>
<evidence type="ECO:0000256" key="1">
    <source>
        <dbReference type="SAM" id="MobiDB-lite"/>
    </source>
</evidence>
<organism evidence="3 4">
    <name type="scientific">Talaromyces proteolyticus</name>
    <dbReference type="NCBI Taxonomy" id="1131652"/>
    <lineage>
        <taxon>Eukaryota</taxon>
        <taxon>Fungi</taxon>
        <taxon>Dikarya</taxon>
        <taxon>Ascomycota</taxon>
        <taxon>Pezizomycotina</taxon>
        <taxon>Eurotiomycetes</taxon>
        <taxon>Eurotiomycetidae</taxon>
        <taxon>Eurotiales</taxon>
        <taxon>Trichocomaceae</taxon>
        <taxon>Talaromyces</taxon>
        <taxon>Talaromyces sect. Bacilispori</taxon>
    </lineage>
</organism>
<proteinExistence type="predicted"/>
<feature type="compositionally biased region" description="Acidic residues" evidence="1">
    <location>
        <begin position="393"/>
        <end position="406"/>
    </location>
</feature>
<feature type="compositionally biased region" description="Basic and acidic residues" evidence="1">
    <location>
        <begin position="596"/>
        <end position="620"/>
    </location>
</feature>
<feature type="compositionally biased region" description="Acidic residues" evidence="1">
    <location>
        <begin position="557"/>
        <end position="566"/>
    </location>
</feature>
<feature type="region of interest" description="Disordered" evidence="1">
    <location>
        <begin position="871"/>
        <end position="898"/>
    </location>
</feature>
<dbReference type="GeneID" id="70252125"/>
<dbReference type="Proteomes" id="UP001201262">
    <property type="component" value="Unassembled WGS sequence"/>
</dbReference>
<evidence type="ECO:0000313" key="4">
    <source>
        <dbReference type="Proteomes" id="UP001201262"/>
    </source>
</evidence>
<feature type="compositionally biased region" description="Acidic residues" evidence="1">
    <location>
        <begin position="340"/>
        <end position="353"/>
    </location>
</feature>
<feature type="compositionally biased region" description="Low complexity" evidence="1">
    <location>
        <begin position="354"/>
        <end position="369"/>
    </location>
</feature>
<gene>
    <name evidence="3" type="ORF">BGW36DRAFT_45220</name>
</gene>
<dbReference type="AlphaFoldDB" id="A0AAD4KP87"/>
<name>A0AAD4KP87_9EURO</name>
<reference evidence="3" key="1">
    <citation type="submission" date="2021-12" db="EMBL/GenBank/DDBJ databases">
        <title>Convergent genome expansion in fungi linked to evolution of root-endophyte symbiosis.</title>
        <authorList>
            <consortium name="DOE Joint Genome Institute"/>
            <person name="Ke Y.-H."/>
            <person name="Bonito G."/>
            <person name="Liao H.-L."/>
            <person name="Looney B."/>
            <person name="Rojas-Flechas A."/>
            <person name="Nash J."/>
            <person name="Hameed K."/>
            <person name="Schadt C."/>
            <person name="Martin F."/>
            <person name="Crous P.W."/>
            <person name="Miettinen O."/>
            <person name="Magnuson J.K."/>
            <person name="Labbe J."/>
            <person name="Jacobson D."/>
            <person name="Doktycz M.J."/>
            <person name="Veneault-Fourrey C."/>
            <person name="Kuo A."/>
            <person name="Mondo S."/>
            <person name="Calhoun S."/>
            <person name="Riley R."/>
            <person name="Ohm R."/>
            <person name="LaButti K."/>
            <person name="Andreopoulos B."/>
            <person name="Pangilinan J."/>
            <person name="Nolan M."/>
            <person name="Tritt A."/>
            <person name="Clum A."/>
            <person name="Lipzen A."/>
            <person name="Daum C."/>
            <person name="Barry K."/>
            <person name="Grigoriev I.V."/>
            <person name="Vilgalys R."/>
        </authorList>
    </citation>
    <scope>NUCLEOTIDE SEQUENCE</scope>
    <source>
        <strain evidence="3">PMI_201</strain>
    </source>
</reference>
<dbReference type="Pfam" id="PF24054">
    <property type="entry name" value="DUF7357"/>
    <property type="match status" value="1"/>
</dbReference>
<accession>A0AAD4KP87</accession>
<feature type="compositionally biased region" description="Polar residues" evidence="1">
    <location>
        <begin position="288"/>
        <end position="319"/>
    </location>
</feature>
<evidence type="ECO:0000313" key="3">
    <source>
        <dbReference type="EMBL" id="KAH8692390.1"/>
    </source>
</evidence>
<dbReference type="RefSeq" id="XP_046068387.1">
    <property type="nucleotide sequence ID" value="XM_046221838.1"/>
</dbReference>
<dbReference type="EMBL" id="JAJTJA010000011">
    <property type="protein sequence ID" value="KAH8692390.1"/>
    <property type="molecule type" value="Genomic_DNA"/>
</dbReference>
<feature type="region of interest" description="Disordered" evidence="1">
    <location>
        <begin position="476"/>
        <end position="634"/>
    </location>
</feature>
<keyword evidence="4" id="KW-1185">Reference proteome</keyword>
<comment type="caution">
    <text evidence="3">The sequence shown here is derived from an EMBL/GenBank/DDBJ whole genome shotgun (WGS) entry which is preliminary data.</text>
</comment>
<feature type="region of interest" description="Disordered" evidence="1">
    <location>
        <begin position="207"/>
        <end position="439"/>
    </location>
</feature>
<feature type="domain" description="DUF7357" evidence="2">
    <location>
        <begin position="1"/>
        <end position="166"/>
    </location>
</feature>
<evidence type="ECO:0000259" key="2">
    <source>
        <dbReference type="Pfam" id="PF24054"/>
    </source>
</evidence>
<feature type="compositionally biased region" description="Basic and acidic residues" evidence="1">
    <location>
        <begin position="513"/>
        <end position="522"/>
    </location>
</feature>
<sequence>MRLRLVIIRHGLPAARILWTVPLGQGSHPVSSSELTSNITPNAAYGQGTCTIAQLLEDVNEVVPLETAAGELGENDEFGGQWGLEDYVVEVNHFECLHFMDIGGLLRDGDEVVIRALGLSDLRARRLSGRVQISSDGRRLIDGVSFGRPFLKRSFSSRPPIRIPPRKRRRTTFAGWAGNAQQDDYDEEVDTTQGVIGNELTVYEDVSEQGTVIRHSPKLYDDANDSENDDDSSSSVDYSEDEDLAEELKVLRDEADENSPPDQIDTESPRMTRSSGRVSRMTYRLPIPTSSPERPSEATPSRFTNSTAGVEPSPKSTKSVRFGLVNIKDSARTDDLLPPDSEDESYESDDESVAESSSSETSNVDSSVENTQDDALSNMEADSSDSSTSDESSVSEETDSESESESDSPSLMEEPEQTVVYTAPGRGSTKTKNSNRRKKLRTRLKKLKELGHLPAEANFEDLQKWELDHGKIPLMEVTDLEKPRSSQARQEQSEFEKRRQQLLRDLASGGIDVDAHSEKENIPPKSKNGRDSTTNTPKQVEAGGPADKSVEMVDASIVDEGDEEGEPSPSSNKRRKLDISSTKRLLFGSLGVRTPKTKEDEERTRNKLAGPRKEIQESNGKKPTVLEEGIESDHEDNWQSKVILAATECIFNDVELIPPPFPFQQRWDADAVSTIRQLKGSKNKRSKKKRKSQDYHEEEYYEEYYDDAGYLGDATEDYANGDITLNYDDEPSTLHEHTMETYTNGEDVGDLPQLPEDLNSVPNLSQGEAVAGAIIAFMQLDMSKATNWQPRVSGYRVGRIDFVLGDGSLSIQLAKRDREKRETVIDEDGVREYSGFEMPDDEEEQAVEDDGFRSLSFDELLEPKLLQPANQEKAASVVDGSQEPSLSVGKFPFSSSSL</sequence>
<dbReference type="InterPro" id="IPR055781">
    <property type="entry name" value="DUF7357"/>
</dbReference>
<feature type="compositionally biased region" description="Low complexity" evidence="1">
    <location>
        <begin position="377"/>
        <end position="392"/>
    </location>
</feature>
<protein>
    <recommendedName>
        <fullName evidence="2">DUF7357 domain-containing protein</fullName>
    </recommendedName>
</protein>